<accession>A0A853IUG5</accession>
<evidence type="ECO:0000313" key="5">
    <source>
        <dbReference type="Proteomes" id="UP000589716"/>
    </source>
</evidence>
<dbReference type="RefSeq" id="WP_180550015.1">
    <property type="nucleotide sequence ID" value="NZ_JACCKX010000001.1"/>
</dbReference>
<dbReference type="InterPro" id="IPR019251">
    <property type="entry name" value="DUF2231_TM"/>
</dbReference>
<dbReference type="Proteomes" id="UP000589716">
    <property type="component" value="Unassembled WGS sequence"/>
</dbReference>
<evidence type="ECO:0000259" key="3">
    <source>
        <dbReference type="Pfam" id="PF09990"/>
    </source>
</evidence>
<proteinExistence type="predicted"/>
<keyword evidence="2" id="KW-0812">Transmembrane</keyword>
<protein>
    <submittedName>
        <fullName evidence="4">DUF2231 domain-containing protein</fullName>
    </submittedName>
</protein>
<organism evidence="4 5">
    <name type="scientific">Ottowia beijingensis</name>
    <dbReference type="NCBI Taxonomy" id="1207057"/>
    <lineage>
        <taxon>Bacteria</taxon>
        <taxon>Pseudomonadati</taxon>
        <taxon>Pseudomonadota</taxon>
        <taxon>Betaproteobacteria</taxon>
        <taxon>Burkholderiales</taxon>
        <taxon>Comamonadaceae</taxon>
        <taxon>Ottowia</taxon>
    </lineage>
</organism>
<feature type="transmembrane region" description="Helical" evidence="2">
    <location>
        <begin position="104"/>
        <end position="122"/>
    </location>
</feature>
<evidence type="ECO:0000313" key="4">
    <source>
        <dbReference type="EMBL" id="NZA01554.1"/>
    </source>
</evidence>
<dbReference type="Pfam" id="PF09990">
    <property type="entry name" value="DUF2231"/>
    <property type="match status" value="1"/>
</dbReference>
<evidence type="ECO:0000256" key="2">
    <source>
        <dbReference type="SAM" id="Phobius"/>
    </source>
</evidence>
<keyword evidence="2" id="KW-1133">Transmembrane helix</keyword>
<name>A0A853IUG5_9BURK</name>
<reference evidence="4 5" key="1">
    <citation type="submission" date="2020-07" db="EMBL/GenBank/DDBJ databases">
        <authorList>
            <person name="Maaloum M."/>
        </authorList>
    </citation>
    <scope>NUCLEOTIDE SEQUENCE [LARGE SCALE GENOMIC DNA]</scope>
    <source>
        <strain evidence="4 5">GCS-AN-3</strain>
    </source>
</reference>
<comment type="caution">
    <text evidence="4">The sequence shown here is derived from an EMBL/GenBank/DDBJ whole genome shotgun (WGS) entry which is preliminary data.</text>
</comment>
<keyword evidence="5" id="KW-1185">Reference proteome</keyword>
<feature type="transmembrane region" description="Helical" evidence="2">
    <location>
        <begin position="74"/>
        <end position="92"/>
    </location>
</feature>
<feature type="transmembrane region" description="Helical" evidence="2">
    <location>
        <begin position="42"/>
        <end position="62"/>
    </location>
</feature>
<keyword evidence="2" id="KW-0472">Membrane</keyword>
<feature type="domain" description="DUF2231" evidence="3">
    <location>
        <begin position="35"/>
        <end position="167"/>
    </location>
</feature>
<sequence length="189" mass="19777">MARLETSSESAASRHPRIIRDVLALDTSSTVAIIGHPLHTMLVHFPIALVFATLGCDLLYWYTGDGFWQRAGVWAAGATFWSGLLAAAIGTIELLGAAGIRGRVASWSHAVAAMTMLAVTAANWRLRVLVPDDVLPHALALSLLGAVFAGFAGFHGGKLVFEHGIGTNLSPEPEAGPASDPAAHPTHLG</sequence>
<evidence type="ECO:0000256" key="1">
    <source>
        <dbReference type="SAM" id="MobiDB-lite"/>
    </source>
</evidence>
<gene>
    <name evidence="4" type="ORF">H0I39_06845</name>
</gene>
<dbReference type="EMBL" id="JACCKX010000001">
    <property type="protein sequence ID" value="NZA01554.1"/>
    <property type="molecule type" value="Genomic_DNA"/>
</dbReference>
<feature type="region of interest" description="Disordered" evidence="1">
    <location>
        <begin position="170"/>
        <end position="189"/>
    </location>
</feature>
<feature type="transmembrane region" description="Helical" evidence="2">
    <location>
        <begin position="134"/>
        <end position="154"/>
    </location>
</feature>
<dbReference type="AlphaFoldDB" id="A0A853IUG5"/>